<evidence type="ECO:0000256" key="10">
    <source>
        <dbReference type="ARBA" id="ARBA00023015"/>
    </source>
</evidence>
<evidence type="ECO:0000313" key="23">
    <source>
        <dbReference type="EMBL" id="CAE1301375.1"/>
    </source>
</evidence>
<evidence type="ECO:0000256" key="20">
    <source>
        <dbReference type="SAM" id="MobiDB-lite"/>
    </source>
</evidence>
<evidence type="ECO:0000256" key="13">
    <source>
        <dbReference type="ARBA" id="ARBA00023163"/>
    </source>
</evidence>
<feature type="transmembrane region" description="Helical" evidence="21">
    <location>
        <begin position="64"/>
        <end position="84"/>
    </location>
</feature>
<keyword evidence="14" id="KW-0539">Nucleus</keyword>
<proteinExistence type="predicted"/>
<dbReference type="FunFam" id="3.30.160.60:FF:000199">
    <property type="entry name" value="metal regulatory transcription factor 1"/>
    <property type="match status" value="1"/>
</dbReference>
<evidence type="ECO:0000256" key="1">
    <source>
        <dbReference type="ARBA" id="ARBA00004123"/>
    </source>
</evidence>
<keyword evidence="3" id="KW-0963">Cytoplasm</keyword>
<evidence type="ECO:0000313" key="24">
    <source>
        <dbReference type="Proteomes" id="UP000597762"/>
    </source>
</evidence>
<evidence type="ECO:0000256" key="3">
    <source>
        <dbReference type="ARBA" id="ARBA00022490"/>
    </source>
</evidence>
<feature type="domain" description="C2H2-type" evidence="22">
    <location>
        <begin position="365"/>
        <end position="394"/>
    </location>
</feature>
<keyword evidence="6" id="KW-0677">Repeat</keyword>
<feature type="region of interest" description="Disordered" evidence="20">
    <location>
        <begin position="892"/>
        <end position="916"/>
    </location>
</feature>
<keyword evidence="21" id="KW-0812">Transmembrane</keyword>
<evidence type="ECO:0000256" key="15">
    <source>
        <dbReference type="ARBA" id="ARBA00056278"/>
    </source>
</evidence>
<organism evidence="23 24">
    <name type="scientific">Acanthosepion pharaonis</name>
    <name type="common">Pharaoh cuttlefish</name>
    <name type="synonym">Sepia pharaonis</name>
    <dbReference type="NCBI Taxonomy" id="158019"/>
    <lineage>
        <taxon>Eukaryota</taxon>
        <taxon>Metazoa</taxon>
        <taxon>Spiralia</taxon>
        <taxon>Lophotrochozoa</taxon>
        <taxon>Mollusca</taxon>
        <taxon>Cephalopoda</taxon>
        <taxon>Coleoidea</taxon>
        <taxon>Decapodiformes</taxon>
        <taxon>Sepiida</taxon>
        <taxon>Sepiina</taxon>
        <taxon>Sepiidae</taxon>
        <taxon>Acanthosepion</taxon>
    </lineage>
</organism>
<dbReference type="FunFam" id="3.30.160.60:FF:000072">
    <property type="entry name" value="zinc finger protein 143 isoform X1"/>
    <property type="match status" value="1"/>
</dbReference>
<evidence type="ECO:0000256" key="6">
    <source>
        <dbReference type="ARBA" id="ARBA00022737"/>
    </source>
</evidence>
<keyword evidence="11" id="KW-0238">DNA-binding</keyword>
<comment type="subcellular location">
    <subcellularLocation>
        <location evidence="2">Cytoplasm</location>
    </subcellularLocation>
    <subcellularLocation>
        <location evidence="1">Nucleus</location>
    </subcellularLocation>
</comment>
<keyword evidence="21" id="KW-1133">Transmembrane helix</keyword>
<keyword evidence="21" id="KW-0472">Membrane</keyword>
<evidence type="ECO:0000256" key="8">
    <source>
        <dbReference type="ARBA" id="ARBA00022833"/>
    </source>
</evidence>
<feature type="region of interest" description="Disordered" evidence="20">
    <location>
        <begin position="1016"/>
        <end position="1035"/>
    </location>
</feature>
<feature type="domain" description="C2H2-type" evidence="22">
    <location>
        <begin position="425"/>
        <end position="454"/>
    </location>
</feature>
<dbReference type="InterPro" id="IPR013087">
    <property type="entry name" value="Znf_C2H2_type"/>
</dbReference>
<feature type="transmembrane region" description="Helical" evidence="21">
    <location>
        <begin position="262"/>
        <end position="284"/>
    </location>
</feature>
<dbReference type="PROSITE" id="PS00028">
    <property type="entry name" value="ZINC_FINGER_C2H2_1"/>
    <property type="match status" value="6"/>
</dbReference>
<evidence type="ECO:0000256" key="11">
    <source>
        <dbReference type="ARBA" id="ARBA00023125"/>
    </source>
</evidence>
<evidence type="ECO:0000256" key="4">
    <source>
        <dbReference type="ARBA" id="ARBA00022553"/>
    </source>
</evidence>
<dbReference type="InterPro" id="IPR051061">
    <property type="entry name" value="Zinc_finger_trans_reg"/>
</dbReference>
<keyword evidence="12" id="KW-0010">Activator</keyword>
<accession>A0A812DJT8</accession>
<feature type="compositionally biased region" description="Polar residues" evidence="20">
    <location>
        <begin position="590"/>
        <end position="602"/>
    </location>
</feature>
<keyword evidence="9" id="KW-0007">Acetylation</keyword>
<evidence type="ECO:0000256" key="12">
    <source>
        <dbReference type="ARBA" id="ARBA00023159"/>
    </source>
</evidence>
<dbReference type="GO" id="GO:0005654">
    <property type="term" value="C:nucleoplasm"/>
    <property type="evidence" value="ECO:0007669"/>
    <property type="project" value="UniProtKB-ARBA"/>
</dbReference>
<feature type="transmembrane region" description="Helical" evidence="21">
    <location>
        <begin position="122"/>
        <end position="143"/>
    </location>
</feature>
<feature type="domain" description="C2H2-type" evidence="22">
    <location>
        <begin position="454"/>
        <end position="483"/>
    </location>
</feature>
<comment type="function">
    <text evidence="15">Zinc-dependent transcriptional regulator of cellular adaption to conditions of exposure to heavy metals. Binds to metal responsive elements (MRE) in promoters and activates the transcription of metallothionein genes like metallothionein-2/MT2A. Also regulates the expression of metalloproteases in response to intracellular zinc and functions as a catabolic regulator of cartilages.</text>
</comment>
<dbReference type="FunFam" id="3.30.160.60:FF:000397">
    <property type="entry name" value="Metal regulatory transcription factor 1"/>
    <property type="match status" value="1"/>
</dbReference>
<feature type="transmembrane region" description="Helical" evidence="21">
    <location>
        <begin position="296"/>
        <end position="319"/>
    </location>
</feature>
<dbReference type="GO" id="GO:0010038">
    <property type="term" value="P:response to metal ion"/>
    <property type="evidence" value="ECO:0007669"/>
    <property type="project" value="UniProtKB-ARBA"/>
</dbReference>
<dbReference type="AlphaFoldDB" id="A0A812DJT8"/>
<dbReference type="OrthoDB" id="6145499at2759"/>
<evidence type="ECO:0000256" key="2">
    <source>
        <dbReference type="ARBA" id="ARBA00004496"/>
    </source>
</evidence>
<evidence type="ECO:0000256" key="21">
    <source>
        <dbReference type="SAM" id="Phobius"/>
    </source>
</evidence>
<dbReference type="GO" id="GO:0005737">
    <property type="term" value="C:cytoplasm"/>
    <property type="evidence" value="ECO:0007669"/>
    <property type="project" value="UniProtKB-SubCell"/>
</dbReference>
<feature type="region of interest" description="Disordered" evidence="20">
    <location>
        <begin position="590"/>
        <end position="611"/>
    </location>
</feature>
<evidence type="ECO:0000256" key="14">
    <source>
        <dbReference type="ARBA" id="ARBA00023242"/>
    </source>
</evidence>
<dbReference type="GO" id="GO:0003700">
    <property type="term" value="F:DNA-binding transcription factor activity"/>
    <property type="evidence" value="ECO:0007669"/>
    <property type="project" value="UniProtKB-ARBA"/>
</dbReference>
<dbReference type="GO" id="GO:0045944">
    <property type="term" value="P:positive regulation of transcription by RNA polymerase II"/>
    <property type="evidence" value="ECO:0007669"/>
    <property type="project" value="UniProtKB-ARBA"/>
</dbReference>
<protein>
    <recommendedName>
        <fullName evidence="16">Metal regulatory transcription factor 1</fullName>
    </recommendedName>
    <alternativeName>
        <fullName evidence="18">MRE-binding transcription factor</fullName>
    </alternativeName>
    <alternativeName>
        <fullName evidence="17">Transcription factor MTF-1</fullName>
    </alternativeName>
</protein>
<evidence type="ECO:0000256" key="17">
    <source>
        <dbReference type="ARBA" id="ARBA00083009"/>
    </source>
</evidence>
<dbReference type="GO" id="GO:0008270">
    <property type="term" value="F:zinc ion binding"/>
    <property type="evidence" value="ECO:0007669"/>
    <property type="project" value="UniProtKB-KW"/>
</dbReference>
<keyword evidence="7 19" id="KW-0863">Zinc-finger</keyword>
<evidence type="ECO:0000256" key="5">
    <source>
        <dbReference type="ARBA" id="ARBA00022723"/>
    </source>
</evidence>
<keyword evidence="10" id="KW-0805">Transcription regulation</keyword>
<dbReference type="EMBL" id="CAHIKZ030003536">
    <property type="protein sequence ID" value="CAE1301375.1"/>
    <property type="molecule type" value="Genomic_DNA"/>
</dbReference>
<feature type="domain" description="C2H2-type" evidence="22">
    <location>
        <begin position="395"/>
        <end position="424"/>
    </location>
</feature>
<feature type="transmembrane region" description="Helical" evidence="21">
    <location>
        <begin position="21"/>
        <end position="44"/>
    </location>
</feature>
<feature type="domain" description="C2H2-type" evidence="22">
    <location>
        <begin position="484"/>
        <end position="513"/>
    </location>
</feature>
<dbReference type="FunFam" id="3.30.160.60:FF:000349">
    <property type="entry name" value="metal regulatory transcription factor 1"/>
    <property type="match status" value="1"/>
</dbReference>
<dbReference type="FunFam" id="3.30.160.60:FF:000370">
    <property type="entry name" value="Metal regulatory transcription factor 1"/>
    <property type="match status" value="1"/>
</dbReference>
<feature type="compositionally biased region" description="Basic and acidic residues" evidence="20">
    <location>
        <begin position="539"/>
        <end position="552"/>
    </location>
</feature>
<reference evidence="23" key="1">
    <citation type="submission" date="2021-01" db="EMBL/GenBank/DDBJ databases">
        <authorList>
            <person name="Li R."/>
            <person name="Bekaert M."/>
        </authorList>
    </citation>
    <scope>NUCLEOTIDE SEQUENCE</scope>
    <source>
        <strain evidence="23">Farmed</strain>
    </source>
</reference>
<feature type="region of interest" description="Disordered" evidence="20">
    <location>
        <begin position="532"/>
        <end position="559"/>
    </location>
</feature>
<evidence type="ECO:0000256" key="19">
    <source>
        <dbReference type="PROSITE-ProRule" id="PRU00042"/>
    </source>
</evidence>
<keyword evidence="24" id="KW-1185">Reference proteome</keyword>
<gene>
    <name evidence="23" type="ORF">SPHA_54402</name>
</gene>
<dbReference type="Gene3D" id="3.30.160.60">
    <property type="entry name" value="Classic Zinc Finger"/>
    <property type="match status" value="6"/>
</dbReference>
<comment type="caution">
    <text evidence="23">The sequence shown here is derived from an EMBL/GenBank/DDBJ whole genome shotgun (WGS) entry which is preliminary data.</text>
</comment>
<dbReference type="Proteomes" id="UP000597762">
    <property type="component" value="Unassembled WGS sequence"/>
</dbReference>
<keyword evidence="13" id="KW-0804">Transcription</keyword>
<dbReference type="Pfam" id="PF00096">
    <property type="entry name" value="zf-C2H2"/>
    <property type="match status" value="5"/>
</dbReference>
<evidence type="ECO:0000256" key="18">
    <source>
        <dbReference type="ARBA" id="ARBA00083793"/>
    </source>
</evidence>
<keyword evidence="5" id="KW-0479">Metal-binding</keyword>
<dbReference type="PROSITE" id="PS50157">
    <property type="entry name" value="ZINC_FINGER_C2H2_2"/>
    <property type="match status" value="6"/>
</dbReference>
<dbReference type="InterPro" id="IPR036236">
    <property type="entry name" value="Znf_C2H2_sf"/>
</dbReference>
<keyword evidence="8" id="KW-0862">Zinc</keyword>
<keyword evidence="4" id="KW-0597">Phosphoprotein</keyword>
<feature type="domain" description="C2H2-type" evidence="22">
    <location>
        <begin position="514"/>
        <end position="538"/>
    </location>
</feature>
<dbReference type="SMART" id="SM00355">
    <property type="entry name" value="ZnF_C2H2"/>
    <property type="match status" value="6"/>
</dbReference>
<sequence length="1035" mass="109320">MCSCNKWLCRRYLSLPLSCRLSLSPSLLSSLSLSLSLVVSLSLLSLVALSLPSLLSSLSLSPSLLSSLSLSLSLVVSLSLPLSCRLSLSLSLSCRLSLSLSLSRLSLSLSSLSLSLSCRLSLSLLSSLSLSLSLVVSLSLPLSCRLSLSPLSCRLSLSLSLLSSLSPSLSLVSLSLSLSSLFSLSLSLSLSPLSCRLSLSLSLVVLSLSLSCRLSLLSLSCRLSLSLPLSCRLSLSSLLSLSLLSLSLSLSPLSLSLSLPSLLSSLSLSLSLVVSLSLSLVVSLSRRLSLSLVVPLPLSLSLVVPLSLAVSLTILSWYIHNTISEHQILMQIHPGDSPMPSNPSHATLTIERQDPQTQAKEVKRFKCSFTGCTRTYSTAGNLKTHQKTHKGEYHFVCNQEGCGKTFLTSYSLKIHVRVHTKEKPYECDIIGCAKAFNTLYRLRAHQRLHTGDTFNCDEDGCTKYFTTLSDLRKHIRTHTGERPYKCGENGCGKAFAASHHLKTHTRTHTGEKPFTCQQDGCRRSFTTQYSLKTHKNRHDKGLSSRDSPEKSGDSLSGLPSDFCDNSNESTICSQPNLCVLERVAPSATDSNILHEPSSTMLPTDTEMPVSASGTSEETASLTAEQILNSLCIQQPTMLDANQPNSIADNNTAALNLTGLGVQEIVQLSNAVDVPDNTPLTMHPYIISAAVSSPSVPLLTSNSSSHVLQSQPSTSADKIGVHLSHIASTPLQAASVSMETSDQQNAASSLSSSPMVASSVPLAADASCASSSTLIPPASLPAVALSIPDTNTHCHENPNASTTHSRAENKMEVVATLLPSTRVVPAAAAGSILPTLSLTDCTVGLVRGLESDMTTATVLPVIMAPSLLAESSQNANEAGIASGVPEAVPNRCCPGGDGGSAESHHPNPAKDCLPVDDVTNRVTHPSAAEQAATKDLAGVGSASQPVEVVPTLLLPTSTLQNSSLQANVNVDLSNKLLNSNLNTICCIQPFNSVGMTCSEASRGTFIHCIPISQNPISTDPSPTRVSSPLFTSVQQH</sequence>
<dbReference type="PANTHER" id="PTHR46179">
    <property type="entry name" value="ZINC FINGER PROTEIN"/>
    <property type="match status" value="1"/>
</dbReference>
<evidence type="ECO:0000256" key="9">
    <source>
        <dbReference type="ARBA" id="ARBA00022990"/>
    </source>
</evidence>
<evidence type="ECO:0000256" key="7">
    <source>
        <dbReference type="ARBA" id="ARBA00022771"/>
    </source>
</evidence>
<dbReference type="GO" id="GO:0000978">
    <property type="term" value="F:RNA polymerase II cis-regulatory region sequence-specific DNA binding"/>
    <property type="evidence" value="ECO:0007669"/>
    <property type="project" value="UniProtKB-ARBA"/>
</dbReference>
<dbReference type="PANTHER" id="PTHR46179:SF25">
    <property type="entry name" value="METAL RESPONSE ELEMENT-BINDING TRANSCRIPTION FACTOR-1, ISOFORM C"/>
    <property type="match status" value="1"/>
</dbReference>
<evidence type="ECO:0000256" key="16">
    <source>
        <dbReference type="ARBA" id="ARBA00068055"/>
    </source>
</evidence>
<dbReference type="SUPFAM" id="SSF57667">
    <property type="entry name" value="beta-beta-alpha zinc fingers"/>
    <property type="match status" value="4"/>
</dbReference>
<name>A0A812DJT8_ACAPH</name>
<feature type="transmembrane region" description="Helical" evidence="21">
    <location>
        <begin position="197"/>
        <end position="217"/>
    </location>
</feature>
<evidence type="ECO:0000259" key="22">
    <source>
        <dbReference type="PROSITE" id="PS50157"/>
    </source>
</evidence>